<evidence type="ECO:0000256" key="2">
    <source>
        <dbReference type="ARBA" id="ARBA00009597"/>
    </source>
</evidence>
<gene>
    <name evidence="18" type="ORF">CHS0354_012461</name>
</gene>
<dbReference type="AlphaFoldDB" id="A0AAE0RUT4"/>
<dbReference type="GO" id="GO:0030150">
    <property type="term" value="P:protein import into mitochondrial matrix"/>
    <property type="evidence" value="ECO:0007669"/>
    <property type="project" value="InterPro"/>
</dbReference>
<dbReference type="PIRSF" id="PIRSF037871">
    <property type="entry name" value="TIM44"/>
    <property type="match status" value="1"/>
</dbReference>
<evidence type="ECO:0000256" key="12">
    <source>
        <dbReference type="ARBA" id="ARBA00023136"/>
    </source>
</evidence>
<dbReference type="Pfam" id="PF04280">
    <property type="entry name" value="Tim44"/>
    <property type="match status" value="1"/>
</dbReference>
<evidence type="ECO:0000256" key="16">
    <source>
        <dbReference type="PIRNR" id="PIRNR037871"/>
    </source>
</evidence>
<reference evidence="18" key="2">
    <citation type="journal article" date="2021" name="Genome Biol. Evol.">
        <title>Developing a high-quality reference genome for a parasitic bivalve with doubly uniparental inheritance (Bivalvia: Unionida).</title>
        <authorList>
            <person name="Smith C.H."/>
        </authorList>
    </citation>
    <scope>NUCLEOTIDE SEQUENCE</scope>
    <source>
        <strain evidence="18">CHS0354</strain>
        <tissue evidence="18">Mantle</tissue>
    </source>
</reference>
<name>A0AAE0RUT4_9BIVA</name>
<evidence type="ECO:0000256" key="8">
    <source>
        <dbReference type="ARBA" id="ARBA00022927"/>
    </source>
</evidence>
<accession>A0AAE0RUT4</accession>
<dbReference type="GO" id="GO:0005743">
    <property type="term" value="C:mitochondrial inner membrane"/>
    <property type="evidence" value="ECO:0007669"/>
    <property type="project" value="UniProtKB-SubCell"/>
</dbReference>
<evidence type="ECO:0000259" key="17">
    <source>
        <dbReference type="SMART" id="SM00978"/>
    </source>
</evidence>
<dbReference type="InterPro" id="IPR032710">
    <property type="entry name" value="NTF2-like_dom_sf"/>
</dbReference>
<reference evidence="18" key="1">
    <citation type="journal article" date="2021" name="Genome Biol. Evol.">
        <title>A High-Quality Reference Genome for a Parasitic Bivalve with Doubly Uniparental Inheritance (Bivalvia: Unionida).</title>
        <authorList>
            <person name="Smith C.H."/>
        </authorList>
    </citation>
    <scope>NUCLEOTIDE SEQUENCE</scope>
    <source>
        <strain evidence="18">CHS0354</strain>
    </source>
</reference>
<keyword evidence="10 16" id="KW-0811">Translocation</keyword>
<keyword evidence="8 16" id="KW-0653">Protein transport</keyword>
<keyword evidence="3 16" id="KW-0813">Transport</keyword>
<evidence type="ECO:0000256" key="11">
    <source>
        <dbReference type="ARBA" id="ARBA00023128"/>
    </source>
</evidence>
<sequence length="461" mass="53049">MAMWYRSLSKLTGQIPRNKILLGQSACIRSNYSSTPNKQMESPILHHNFQIGGQLVQCRQMSSGERNFFKQFIENLKTEWAKNKEMKESLKKFREERDRLEKSESLQKVRQKFDRISAEGAETSTVVRKKLEELGKKVSETLDEAQKSEIAKKGREFTEELSKSAGRVTETLYKQGESIGQSAPFKTFSEGVKAVKEEIDESTLLRGKLYKAPAKLRKRTEKKMSMDTSDRTIEVNEKETSVELHKDSKWYQSWQNFKENNEYINKFFNLKMKYDESDNVAIRATRAFTDKMSYLFGGMFSKTEMSEVLTEICKIDPNFDNQKFIMMCEQEIIPNVLEAIVRGDLEVLKDWCYEAPYNTLAHPINTARSAGYIIDNKVLDINHVDIAAGKMMEQGPVLVISFSAQQIMVVRNAKGNVVEGDPDKIMKVMYVWALCRDQEELDPSAAWKLLDISASTGEQWL</sequence>
<protein>
    <recommendedName>
        <fullName evidence="15 16">Mitochondrial import inner membrane translocase subunit TIM44</fullName>
    </recommendedName>
</protein>
<dbReference type="InterPro" id="IPR017303">
    <property type="entry name" value="Tim44"/>
</dbReference>
<organism evidence="18 19">
    <name type="scientific">Potamilus streckersoni</name>
    <dbReference type="NCBI Taxonomy" id="2493646"/>
    <lineage>
        <taxon>Eukaryota</taxon>
        <taxon>Metazoa</taxon>
        <taxon>Spiralia</taxon>
        <taxon>Lophotrochozoa</taxon>
        <taxon>Mollusca</taxon>
        <taxon>Bivalvia</taxon>
        <taxon>Autobranchia</taxon>
        <taxon>Heteroconchia</taxon>
        <taxon>Palaeoheterodonta</taxon>
        <taxon>Unionida</taxon>
        <taxon>Unionoidea</taxon>
        <taxon>Unionidae</taxon>
        <taxon>Ambleminae</taxon>
        <taxon>Lampsilini</taxon>
        <taxon>Potamilus</taxon>
    </lineage>
</organism>
<dbReference type="SMART" id="SM00978">
    <property type="entry name" value="Tim44"/>
    <property type="match status" value="1"/>
</dbReference>
<evidence type="ECO:0000256" key="5">
    <source>
        <dbReference type="ARBA" id="ARBA00022741"/>
    </source>
</evidence>
<dbReference type="Proteomes" id="UP001195483">
    <property type="component" value="Unassembled WGS sequence"/>
</dbReference>
<feature type="domain" description="Tim44-like" evidence="17">
    <location>
        <begin position="305"/>
        <end position="454"/>
    </location>
</feature>
<keyword evidence="12 16" id="KW-0472">Membrane</keyword>
<comment type="caution">
    <text evidence="18">The sequence shown here is derived from an EMBL/GenBank/DDBJ whole genome shotgun (WGS) entry which is preliminary data.</text>
</comment>
<comment type="subcellular location">
    <subcellularLocation>
        <location evidence="1">Mitochondrion inner membrane</location>
        <topology evidence="1">Peripheral membrane protein</topology>
        <orientation evidence="1">Matrix side</orientation>
    </subcellularLocation>
</comment>
<evidence type="ECO:0000313" key="19">
    <source>
        <dbReference type="Proteomes" id="UP001195483"/>
    </source>
</evidence>
<evidence type="ECO:0000256" key="3">
    <source>
        <dbReference type="ARBA" id="ARBA00022448"/>
    </source>
</evidence>
<comment type="function">
    <text evidence="13">Essential component of the PAM complex, a complex required for the translocation of transit peptide-containing proteins from the inner membrane into the mitochondrial matrix in an ATP-dependent manner. Recruits mitochondrial HSP70 to drive protein translocation into the matrix using ATP as an energy source.</text>
</comment>
<dbReference type="EMBL" id="JAEAOA010000759">
    <property type="protein sequence ID" value="KAK3579920.1"/>
    <property type="molecule type" value="Genomic_DNA"/>
</dbReference>
<evidence type="ECO:0000256" key="1">
    <source>
        <dbReference type="ARBA" id="ARBA00004443"/>
    </source>
</evidence>
<evidence type="ECO:0000256" key="13">
    <source>
        <dbReference type="ARBA" id="ARBA00057148"/>
    </source>
</evidence>
<evidence type="ECO:0000313" key="18">
    <source>
        <dbReference type="EMBL" id="KAK3579920.1"/>
    </source>
</evidence>
<dbReference type="InterPro" id="IPR039544">
    <property type="entry name" value="Tim44-like"/>
</dbReference>
<dbReference type="GO" id="GO:0051087">
    <property type="term" value="F:protein-folding chaperone binding"/>
    <property type="evidence" value="ECO:0007669"/>
    <property type="project" value="InterPro"/>
</dbReference>
<reference evidence="18" key="3">
    <citation type="submission" date="2023-05" db="EMBL/GenBank/DDBJ databases">
        <authorList>
            <person name="Smith C.H."/>
        </authorList>
    </citation>
    <scope>NUCLEOTIDE SEQUENCE</scope>
    <source>
        <strain evidence="18">CHS0354</strain>
        <tissue evidence="18">Mantle</tissue>
    </source>
</reference>
<evidence type="ECO:0000256" key="7">
    <source>
        <dbReference type="ARBA" id="ARBA00022840"/>
    </source>
</evidence>
<dbReference type="SUPFAM" id="SSF54427">
    <property type="entry name" value="NTF2-like"/>
    <property type="match status" value="1"/>
</dbReference>
<evidence type="ECO:0000256" key="6">
    <source>
        <dbReference type="ARBA" id="ARBA00022792"/>
    </source>
</evidence>
<dbReference type="Gene3D" id="3.10.450.240">
    <property type="match status" value="1"/>
</dbReference>
<evidence type="ECO:0000256" key="4">
    <source>
        <dbReference type="ARBA" id="ARBA00022553"/>
    </source>
</evidence>
<proteinExistence type="inferred from homology"/>
<keyword evidence="9" id="KW-0809">Transit peptide</keyword>
<keyword evidence="6 16" id="KW-0999">Mitochondrion inner membrane</keyword>
<keyword evidence="5" id="KW-0547">Nucleotide-binding</keyword>
<keyword evidence="19" id="KW-1185">Reference proteome</keyword>
<evidence type="ECO:0000256" key="14">
    <source>
        <dbReference type="ARBA" id="ARBA00063163"/>
    </source>
</evidence>
<comment type="similarity">
    <text evidence="2 16">Belongs to the Tim44 family.</text>
</comment>
<dbReference type="PANTHER" id="PTHR10721">
    <property type="entry name" value="MITOCHONDRIAL IMPORT INNER MEMBRANE TRANSLOCASE SUBUNIT TIM44"/>
    <property type="match status" value="1"/>
</dbReference>
<comment type="subunit">
    <text evidence="14">Probable component of the PAM complex at least composed of a mitochondrial HSP70 protein, GRPEL1 or GRPEL2, TIMM44, TIMM16/PAM16 and TIMM14/DNAJC19. The complex interacts with the TIMM23 component of the TIM23 complex. Interacts with SLC25A4/ANT1 and SLC25A5/ANT2; leading to inhibit the presequence translocase TIMM23, thereby promoting stabilization of PINK1.</text>
</comment>
<keyword evidence="7" id="KW-0067">ATP-binding</keyword>
<dbReference type="GO" id="GO:0005524">
    <property type="term" value="F:ATP binding"/>
    <property type="evidence" value="ECO:0007669"/>
    <property type="project" value="UniProtKB-KW"/>
</dbReference>
<dbReference type="InterPro" id="IPR007379">
    <property type="entry name" value="Tim44-like_dom"/>
</dbReference>
<dbReference type="PANTHER" id="PTHR10721:SF1">
    <property type="entry name" value="MITOCHONDRIAL IMPORT INNER MEMBRANE TRANSLOCASE SUBUNIT TIM44"/>
    <property type="match status" value="1"/>
</dbReference>
<evidence type="ECO:0000256" key="9">
    <source>
        <dbReference type="ARBA" id="ARBA00022946"/>
    </source>
</evidence>
<keyword evidence="4" id="KW-0597">Phosphoprotein</keyword>
<dbReference type="FunFam" id="3.10.450.240:FF:000001">
    <property type="entry name" value="Mitochondrial import inner membrane translocase subunit TIM44"/>
    <property type="match status" value="1"/>
</dbReference>
<evidence type="ECO:0000256" key="10">
    <source>
        <dbReference type="ARBA" id="ARBA00023010"/>
    </source>
</evidence>
<evidence type="ECO:0000256" key="15">
    <source>
        <dbReference type="ARBA" id="ARBA00074309"/>
    </source>
</evidence>
<keyword evidence="11 16" id="KW-0496">Mitochondrion</keyword>